<feature type="transmembrane region" description="Helical" evidence="2">
    <location>
        <begin position="18"/>
        <end position="36"/>
    </location>
</feature>
<evidence type="ECO:0000259" key="3">
    <source>
        <dbReference type="PROSITE" id="PS00028"/>
    </source>
</evidence>
<evidence type="ECO:0000313" key="4">
    <source>
        <dbReference type="Proteomes" id="UP001652623"/>
    </source>
</evidence>
<proteinExistence type="predicted"/>
<dbReference type="SUPFAM" id="SSF57667">
    <property type="entry name" value="beta-beta-alpha zinc fingers"/>
    <property type="match status" value="2"/>
</dbReference>
<dbReference type="PANTHER" id="PTHR47487">
    <property type="entry name" value="OS06G0651300 PROTEIN-RELATED"/>
    <property type="match status" value="1"/>
</dbReference>
<feature type="compositionally biased region" description="Polar residues" evidence="1">
    <location>
        <begin position="239"/>
        <end position="249"/>
    </location>
</feature>
<dbReference type="Pfam" id="PF12874">
    <property type="entry name" value="zf-met"/>
    <property type="match status" value="2"/>
</dbReference>
<dbReference type="InterPro" id="IPR003604">
    <property type="entry name" value="Matrin/U1-like-C_Znf_C2H2"/>
</dbReference>
<feature type="region of interest" description="Disordered" evidence="1">
    <location>
        <begin position="159"/>
        <end position="184"/>
    </location>
</feature>
<feature type="domain" description="C2H2-type" evidence="3">
    <location>
        <begin position="723"/>
        <end position="745"/>
    </location>
</feature>
<dbReference type="Pfam" id="PF03134">
    <property type="entry name" value="TB2_DP1_HVA22"/>
    <property type="match status" value="1"/>
</dbReference>
<feature type="region of interest" description="Disordered" evidence="1">
    <location>
        <begin position="661"/>
        <end position="712"/>
    </location>
</feature>
<dbReference type="KEGG" id="zju:107426536"/>
<keyword evidence="4" id="KW-1185">Reference proteome</keyword>
<dbReference type="GO" id="GO:0003676">
    <property type="term" value="F:nucleic acid binding"/>
    <property type="evidence" value="ECO:0007669"/>
    <property type="project" value="InterPro"/>
</dbReference>
<dbReference type="InterPro" id="IPR004345">
    <property type="entry name" value="TB2_DP1_HVA22"/>
</dbReference>
<keyword evidence="2" id="KW-0472">Membrane</keyword>
<dbReference type="RefSeq" id="XP_015892219.3">
    <property type="nucleotide sequence ID" value="XM_016036733.4"/>
</dbReference>
<evidence type="ECO:0000313" key="5">
    <source>
        <dbReference type="RefSeq" id="XP_015892219.3"/>
    </source>
</evidence>
<gene>
    <name evidence="5" type="primary">LOC107426536</name>
</gene>
<protein>
    <submittedName>
        <fullName evidence="5">Uncharacterized protein LOC107426536 isoform X1</fullName>
    </submittedName>
</protein>
<keyword evidence="2" id="KW-1133">Transmembrane helix</keyword>
<dbReference type="AlphaFoldDB" id="A0A6P4ASQ4"/>
<evidence type="ECO:0000256" key="1">
    <source>
        <dbReference type="SAM" id="MobiDB-lite"/>
    </source>
</evidence>
<feature type="transmembrane region" description="Helical" evidence="2">
    <location>
        <begin position="48"/>
        <end position="67"/>
    </location>
</feature>
<dbReference type="PROSITE" id="PS00028">
    <property type="entry name" value="ZINC_FINGER_C2H2_1"/>
    <property type="match status" value="1"/>
</dbReference>
<dbReference type="InterPro" id="IPR036236">
    <property type="entry name" value="Znf_C2H2_sf"/>
</dbReference>
<dbReference type="Gene3D" id="3.30.160.60">
    <property type="entry name" value="Classic Zinc Finger"/>
    <property type="match status" value="2"/>
</dbReference>
<dbReference type="SMART" id="SM00355">
    <property type="entry name" value="ZnF_C2H2"/>
    <property type="match status" value="2"/>
</dbReference>
<sequence>MVFVGLAQFAVKYFVDVLAWPLFALGYPLCASIRAIEYNSVSDTQKLNTYWVVFSLILLLEHVLNLLEWLLLWPYIRLMIVCWLVTPYFDGAFYVYKNLIRPCLSMDLQNVINWLNKRMESLYAKDNFLIEMEKFIKENGPEALEKIIACKSGGTKQNLDVKDSKASPSTENKEVEQLNSERHTVTQKDIRPVEVLEKNEVKAAKQGSRVQPNVTRVENRNFVGPDIKKQVPEGATQRELPQTPSSSKGQKWTCEICRITSEGVTTLNSHLQGQEHKAAVEALKAKNRSSGPKVVPTFIPKNSNVPNVEPTLNSHLQGQEHKAAVEALKAKNRSSGPKVIPTFIPKNSNVPNVEPTLNSHLQGQEHEAAVEALKAKNRSSGPKVVLTFIPKNFNVPNVEPSLNSHLQGQEHDAAVGALKAKNRSSGPKVVPTFIPKNSNVPNVEPTLNSHLQGQEHEAAVEALKAKNRSSGPRVVPTFIPKNSNVPNVEPTLNSHLQGQEHEAAVEALKAKNRSSGPNVVLTFIPKNFNVPNVEPSLNSHLQGQEHDAAVGALKAKNRSSGPKVVPTFIPKNSNVPNVEPTLNSHLQGQEHEAAVEALKAKNRSSGPKVVPTFIPKNSNVPNVEPTLNSHLQGQEHEAAVEALKAKNRSSGPKVVLTFIPKNSNVPNVEPGKSGPQKEYSGNAEVRGQQQGIPASVPRKSVQAQQPKKPNIGSIGINKSSLWCSICNVNCTSRSDMASHLRGGRHLAAIQQDWKLWD</sequence>
<dbReference type="PANTHER" id="PTHR47487:SF8">
    <property type="entry name" value="OS08G0270900 PROTEIN"/>
    <property type="match status" value="1"/>
</dbReference>
<accession>A0A6P4ASQ4</accession>
<dbReference type="Proteomes" id="UP001652623">
    <property type="component" value="Chromosome 9"/>
</dbReference>
<dbReference type="InterPro" id="IPR013087">
    <property type="entry name" value="Znf_C2H2_type"/>
</dbReference>
<feature type="region of interest" description="Disordered" evidence="1">
    <location>
        <begin position="227"/>
        <end position="249"/>
    </location>
</feature>
<dbReference type="InParanoid" id="A0A6P4ASQ4"/>
<feature type="transmembrane region" description="Helical" evidence="2">
    <location>
        <begin position="73"/>
        <end position="96"/>
    </location>
</feature>
<dbReference type="GO" id="GO:0008270">
    <property type="term" value="F:zinc ion binding"/>
    <property type="evidence" value="ECO:0007669"/>
    <property type="project" value="InterPro"/>
</dbReference>
<feature type="region of interest" description="Disordered" evidence="1">
    <location>
        <begin position="288"/>
        <end position="307"/>
    </location>
</feature>
<keyword evidence="2" id="KW-0812">Transmembrane</keyword>
<organism evidence="4 5">
    <name type="scientific">Ziziphus jujuba</name>
    <name type="common">Chinese jujube</name>
    <name type="synonym">Ziziphus sativa</name>
    <dbReference type="NCBI Taxonomy" id="326968"/>
    <lineage>
        <taxon>Eukaryota</taxon>
        <taxon>Viridiplantae</taxon>
        <taxon>Streptophyta</taxon>
        <taxon>Embryophyta</taxon>
        <taxon>Tracheophyta</taxon>
        <taxon>Spermatophyta</taxon>
        <taxon>Magnoliopsida</taxon>
        <taxon>eudicotyledons</taxon>
        <taxon>Gunneridae</taxon>
        <taxon>Pentapetalae</taxon>
        <taxon>rosids</taxon>
        <taxon>fabids</taxon>
        <taxon>Rosales</taxon>
        <taxon>Rhamnaceae</taxon>
        <taxon>Paliureae</taxon>
        <taxon>Ziziphus</taxon>
    </lineage>
</organism>
<name>A0A6P4ASQ4_ZIZJJ</name>
<dbReference type="SMART" id="SM00451">
    <property type="entry name" value="ZnF_U1"/>
    <property type="match status" value="2"/>
</dbReference>
<feature type="region of interest" description="Disordered" evidence="1">
    <location>
        <begin position="602"/>
        <end position="622"/>
    </location>
</feature>
<evidence type="ECO:0000256" key="2">
    <source>
        <dbReference type="SAM" id="Phobius"/>
    </source>
</evidence>
<reference evidence="5" key="1">
    <citation type="submission" date="2025-08" db="UniProtKB">
        <authorList>
            <consortium name="RefSeq"/>
        </authorList>
    </citation>
    <scope>IDENTIFICATION</scope>
    <source>
        <tissue evidence="5">Seedling</tissue>
    </source>
</reference>
<dbReference type="GeneID" id="107426536"/>